<feature type="transmembrane region" description="Helical" evidence="1">
    <location>
        <begin position="88"/>
        <end position="121"/>
    </location>
</feature>
<keyword evidence="1" id="KW-0472">Membrane</keyword>
<evidence type="ECO:0000313" key="4">
    <source>
        <dbReference type="Proteomes" id="UP000007947"/>
    </source>
</evidence>
<evidence type="ECO:0000259" key="2">
    <source>
        <dbReference type="Pfam" id="PF08044"/>
    </source>
</evidence>
<keyword evidence="1" id="KW-1133">Transmembrane helix</keyword>
<dbReference type="eggNOG" id="ENOG50339YM">
    <property type="taxonomic scope" value="Bacteria"/>
</dbReference>
<gene>
    <name evidence="3" type="ordered locus">MLP_23110</name>
</gene>
<sequence>MAATPAAPATPVRIGDAERDQAVSDLGDHFAAGRLTREEFDERADQAIQARFSTDLEPLFADLPKSSPVESAPATAPAKVGGPPPWAYAMWLLPFVLVAAIAGSILLHAPFLLWVLVWFVVMGKITQHRRRHARR</sequence>
<organism evidence="3 4">
    <name type="scientific">Microlunatus phosphovorus (strain ATCC 700054 / DSM 10555 / JCM 9379 / NBRC 101784 / NCIMB 13414 / VKM Ac-1990 / NM-1)</name>
    <dbReference type="NCBI Taxonomy" id="1032480"/>
    <lineage>
        <taxon>Bacteria</taxon>
        <taxon>Bacillati</taxon>
        <taxon>Actinomycetota</taxon>
        <taxon>Actinomycetes</taxon>
        <taxon>Propionibacteriales</taxon>
        <taxon>Propionibacteriaceae</taxon>
        <taxon>Microlunatus</taxon>
    </lineage>
</organism>
<dbReference type="AlphaFoldDB" id="F5XEV9"/>
<evidence type="ECO:0000313" key="3">
    <source>
        <dbReference type="EMBL" id="BAK35325.1"/>
    </source>
</evidence>
<dbReference type="InterPro" id="IPR012551">
    <property type="entry name" value="DUF1707_SHOCT-like"/>
</dbReference>
<accession>F5XEV9</accession>
<dbReference type="KEGG" id="mph:MLP_23110"/>
<feature type="domain" description="DUF1707" evidence="2">
    <location>
        <begin position="12"/>
        <end position="64"/>
    </location>
</feature>
<keyword evidence="4" id="KW-1185">Reference proteome</keyword>
<proteinExistence type="predicted"/>
<dbReference type="EMBL" id="AP012204">
    <property type="protein sequence ID" value="BAK35325.1"/>
    <property type="molecule type" value="Genomic_DNA"/>
</dbReference>
<dbReference type="Pfam" id="PF08044">
    <property type="entry name" value="DUF1707"/>
    <property type="match status" value="1"/>
</dbReference>
<reference evidence="3 4" key="1">
    <citation type="submission" date="2011-05" db="EMBL/GenBank/DDBJ databases">
        <title>Whole genome sequence of Microlunatus phosphovorus NM-1.</title>
        <authorList>
            <person name="Hosoyama A."/>
            <person name="Sasaki K."/>
            <person name="Harada T."/>
            <person name="Igarashi R."/>
            <person name="Kawakoshi A."/>
            <person name="Sasagawa M."/>
            <person name="Fukada J."/>
            <person name="Nakamura S."/>
            <person name="Katano Y."/>
            <person name="Hanada S."/>
            <person name="Kamagata Y."/>
            <person name="Nakamura N."/>
            <person name="Yamazaki S."/>
            <person name="Fujita N."/>
        </authorList>
    </citation>
    <scope>NUCLEOTIDE SEQUENCE [LARGE SCALE GENOMIC DNA]</scope>
    <source>
        <strain evidence="4">ATCC 700054 / DSM 10555 / JCM 9379 / NBRC 101784 / NCIMB 13414 / VKM Ac-1990 / NM-1</strain>
    </source>
</reference>
<name>F5XEV9_MICPN</name>
<dbReference type="HOGENOM" id="CLU_102484_5_1_11"/>
<evidence type="ECO:0000256" key="1">
    <source>
        <dbReference type="SAM" id="Phobius"/>
    </source>
</evidence>
<dbReference type="STRING" id="1032480.MLP_23110"/>
<dbReference type="Proteomes" id="UP000007947">
    <property type="component" value="Chromosome"/>
</dbReference>
<protein>
    <recommendedName>
        <fullName evidence="2">DUF1707 domain-containing protein</fullName>
    </recommendedName>
</protein>
<keyword evidence="1" id="KW-0812">Transmembrane</keyword>